<dbReference type="AlphaFoldDB" id="A0A1D8S5L7"/>
<dbReference type="KEGG" id="halh:HTSR_1481"/>
<dbReference type="GO" id="GO:0005829">
    <property type="term" value="C:cytosol"/>
    <property type="evidence" value="ECO:0007669"/>
    <property type="project" value="TreeGrafter"/>
</dbReference>
<dbReference type="Proteomes" id="UP000186165">
    <property type="component" value="Chromosome"/>
</dbReference>
<dbReference type="Pfam" id="PF01981">
    <property type="entry name" value="PTH2"/>
    <property type="match status" value="1"/>
</dbReference>
<dbReference type="NCBIfam" id="NF003314">
    <property type="entry name" value="PRK04322.1"/>
    <property type="match status" value="1"/>
</dbReference>
<dbReference type="CDD" id="cd02430">
    <property type="entry name" value="PTH2"/>
    <property type="match status" value="1"/>
</dbReference>
<evidence type="ECO:0000313" key="9">
    <source>
        <dbReference type="Proteomes" id="UP000185608"/>
    </source>
</evidence>
<dbReference type="PANTHER" id="PTHR12649:SF11">
    <property type="entry name" value="PEPTIDYL-TRNA HYDROLASE 2, MITOCHONDRIAL"/>
    <property type="match status" value="1"/>
</dbReference>
<reference evidence="7 9" key="1">
    <citation type="submission" date="2016-06" db="EMBL/GenBank/DDBJ databases">
        <title>Discovery of anaerobic lithoheterotrophic haloarchaeon capable of sulfur respiration by hydrogen and formate.</title>
        <authorList>
            <person name="Sorokin D.Y."/>
            <person name="Kublanov I.V."/>
            <person name="Roman P."/>
            <person name="Sinninghe Damste J.S."/>
            <person name="Golyshin P.N."/>
            <person name="Rojo D."/>
            <person name="Ciordia S."/>
            <person name="Mena Md.C."/>
            <person name="Ferrer M."/>
            <person name="Smedile F."/>
            <person name="Messina E."/>
            <person name="La Cono V."/>
            <person name="Yakimov M.M."/>
        </authorList>
    </citation>
    <scope>NUCLEOTIDE SEQUENCE [LARGE SCALE GENOMIC DNA]</scope>
    <source>
        <strain evidence="7 9">HTSR1</strain>
    </source>
</reference>
<dbReference type="GeneID" id="30418080"/>
<accession>A0A1J1ACW9</accession>
<evidence type="ECO:0000256" key="6">
    <source>
        <dbReference type="ARBA" id="ARBA00050038"/>
    </source>
</evidence>
<evidence type="ECO:0000313" key="7">
    <source>
        <dbReference type="EMBL" id="AOW80657.1"/>
    </source>
</evidence>
<comment type="similarity">
    <text evidence="4">Belongs to the PTH2 family.</text>
</comment>
<dbReference type="RefSeq" id="WP_070365334.1">
    <property type="nucleotide sequence ID" value="NZ_CP016070.1"/>
</dbReference>
<evidence type="ECO:0000256" key="2">
    <source>
        <dbReference type="ARBA" id="ARBA00013260"/>
    </source>
</evidence>
<gene>
    <name evidence="7" type="primary">pth</name>
    <name evidence="8" type="ORF">HSR6_1553</name>
    <name evidence="7" type="ORF">HTSR_1481</name>
</gene>
<dbReference type="NCBIfam" id="TIGR00283">
    <property type="entry name" value="arch_pth2"/>
    <property type="match status" value="1"/>
</dbReference>
<evidence type="ECO:0000256" key="5">
    <source>
        <dbReference type="ARBA" id="ARBA00048707"/>
    </source>
</evidence>
<evidence type="ECO:0000313" key="8">
    <source>
        <dbReference type="EMBL" id="APE95996.1"/>
    </source>
</evidence>
<accession>A0A1D8S5L7</accession>
<evidence type="ECO:0000256" key="1">
    <source>
        <dbReference type="ARBA" id="ARBA00003043"/>
    </source>
</evidence>
<comment type="function">
    <text evidence="1">The natural substrate for this enzyme may be peptidyl-tRNAs which drop off the ribosome during protein synthesis.</text>
</comment>
<proteinExistence type="inferred from homology"/>
<dbReference type="EMBL" id="CP016070">
    <property type="protein sequence ID" value="AOW80657.1"/>
    <property type="molecule type" value="Genomic_DNA"/>
</dbReference>
<dbReference type="PANTHER" id="PTHR12649">
    <property type="entry name" value="PEPTIDYL-TRNA HYDROLASE 2"/>
    <property type="match status" value="1"/>
</dbReference>
<dbReference type="SUPFAM" id="SSF102462">
    <property type="entry name" value="Peptidyl-tRNA hydrolase II"/>
    <property type="match status" value="1"/>
</dbReference>
<keyword evidence="10" id="KW-1185">Reference proteome</keyword>
<dbReference type="Proteomes" id="UP000185608">
    <property type="component" value="Chromosome"/>
</dbReference>
<evidence type="ECO:0000256" key="3">
    <source>
        <dbReference type="ARBA" id="ARBA00022801"/>
    </source>
</evidence>
<name>A0A1D8S5L7_9EURY</name>
<dbReference type="PATRIC" id="fig|1855411.3.peg.1485"/>
<organism evidence="7 9">
    <name type="scientific">Halodesulfurarchaeum formicicum</name>
    <dbReference type="NCBI Taxonomy" id="1873524"/>
    <lineage>
        <taxon>Archaea</taxon>
        <taxon>Methanobacteriati</taxon>
        <taxon>Methanobacteriota</taxon>
        <taxon>Stenosarchaea group</taxon>
        <taxon>Halobacteria</taxon>
        <taxon>Halobacteriales</taxon>
        <taxon>Halobacteriaceae</taxon>
        <taxon>Halodesulfurarchaeum</taxon>
    </lineage>
</organism>
<reference evidence="8" key="3">
    <citation type="journal article" date="2017" name="ISME J.">
        <title>Discovery of anaerobic lithoheterotrophic haloarchaea, ubiquitous in hypersaline habitats.</title>
        <authorList>
            <person name="Sorokin D.Y."/>
            <person name="Messina E."/>
            <person name="Smedile F."/>
            <person name="Roman P."/>
            <person name="Damste J.S.S."/>
            <person name="Ciordia S."/>
            <person name="Mena M.C."/>
            <person name="Ferrer M."/>
            <person name="Golyshin P.N."/>
            <person name="Kublanov I.V."/>
            <person name="Samarov N.I."/>
            <person name="Toshchakov S.V."/>
            <person name="La Cono V."/>
            <person name="Yakimov M.M."/>
        </authorList>
    </citation>
    <scope>NUCLEOTIDE SEQUENCE</scope>
    <source>
        <strain evidence="8">HSR6</strain>
    </source>
</reference>
<dbReference type="FunFam" id="3.40.1490.10:FF:000001">
    <property type="entry name" value="Peptidyl-tRNA hydrolase 2"/>
    <property type="match status" value="1"/>
</dbReference>
<dbReference type="EMBL" id="CP016804">
    <property type="protein sequence ID" value="APE95996.1"/>
    <property type="molecule type" value="Genomic_DNA"/>
</dbReference>
<sequence length="112" mass="11811">MKQAIVVRSDLDMGTGKLAAQVAHAALSGYEDAPADAQKEWKNQGQRKVVLEITGERALFEVHENAKAAGLPTALIRDAGRTQLDPDTPTTVSVGPAGNDAVDRITGSLSLF</sequence>
<dbReference type="InterPro" id="IPR002833">
    <property type="entry name" value="PTH2"/>
</dbReference>
<dbReference type="Gene3D" id="3.40.1490.10">
    <property type="entry name" value="Bit1"/>
    <property type="match status" value="1"/>
</dbReference>
<evidence type="ECO:0000256" key="4">
    <source>
        <dbReference type="ARBA" id="ARBA00038050"/>
    </source>
</evidence>
<protein>
    <recommendedName>
        <fullName evidence="6">Peptidyl-tRNA hydrolase</fullName>
        <ecNumber evidence="2">3.1.1.29</ecNumber>
    </recommendedName>
</protein>
<keyword evidence="3 7" id="KW-0378">Hydrolase</keyword>
<comment type="catalytic activity">
    <reaction evidence="5">
        <text>an N-acyl-L-alpha-aminoacyl-tRNA + H2O = an N-acyl-L-amino acid + a tRNA + H(+)</text>
        <dbReference type="Rhea" id="RHEA:54448"/>
        <dbReference type="Rhea" id="RHEA-COMP:10123"/>
        <dbReference type="Rhea" id="RHEA-COMP:13883"/>
        <dbReference type="ChEBI" id="CHEBI:15377"/>
        <dbReference type="ChEBI" id="CHEBI:15378"/>
        <dbReference type="ChEBI" id="CHEBI:59874"/>
        <dbReference type="ChEBI" id="CHEBI:78442"/>
        <dbReference type="ChEBI" id="CHEBI:138191"/>
        <dbReference type="EC" id="3.1.1.29"/>
    </reaction>
</comment>
<dbReference type="STRING" id="1873524.HSR6_1553"/>
<dbReference type="EC" id="3.1.1.29" evidence="2"/>
<dbReference type="GO" id="GO:0004045">
    <property type="term" value="F:peptidyl-tRNA hydrolase activity"/>
    <property type="evidence" value="ECO:0007669"/>
    <property type="project" value="UniProtKB-EC"/>
</dbReference>
<dbReference type="KEGG" id="hhsr:HSR6_1553"/>
<reference evidence="10" key="2">
    <citation type="submission" date="2016-08" db="EMBL/GenBank/DDBJ databases">
        <title>Discovery of first anaerobic lithoheterotrophic haloarchae widely represented in hypersaline habitats.</title>
        <authorList>
            <person name="Sorokin D.Y."/>
            <person name="Kublanov I.V."/>
            <person name="Roman P."/>
            <person name="Sinninghe Damste J.S."/>
            <person name="Golyshin P.N."/>
            <person name="Rojo D."/>
            <person name="Ciordia S."/>
            <person name="Mena Md.C."/>
            <person name="Ferrer M."/>
            <person name="Smedile F."/>
            <person name="Messina E."/>
            <person name="La Cono V."/>
            <person name="Yakimov M.M."/>
        </authorList>
    </citation>
    <scope>NUCLEOTIDE SEQUENCE [LARGE SCALE GENOMIC DNA]</scope>
    <source>
        <strain evidence="10">HSR6</strain>
    </source>
</reference>
<dbReference type="InterPro" id="IPR023476">
    <property type="entry name" value="Pep_tRNA_hydro_II_dom_sf"/>
</dbReference>
<dbReference type="OrthoDB" id="6075at2157"/>
<evidence type="ECO:0000313" key="10">
    <source>
        <dbReference type="Proteomes" id="UP000186165"/>
    </source>
</evidence>